<dbReference type="AlphaFoldDB" id="Q0G4E5"/>
<dbReference type="PANTHER" id="PTHR34308:SF1">
    <property type="entry name" value="COBALAMIN BIOSYNTHESIS PROTEIN CBIB"/>
    <property type="match status" value="1"/>
</dbReference>
<dbReference type="GO" id="GO:0005886">
    <property type="term" value="C:plasma membrane"/>
    <property type="evidence" value="ECO:0007669"/>
    <property type="project" value="UniProtKB-SubCell"/>
</dbReference>
<keyword evidence="8 9" id="KW-0472">Membrane</keyword>
<keyword evidence="11" id="KW-1185">Reference proteome</keyword>
<comment type="subcellular location">
    <subcellularLocation>
        <location evidence="1 9">Cell membrane</location>
        <topology evidence="1 9">Multi-pass membrane protein</topology>
    </subcellularLocation>
</comment>
<dbReference type="GO" id="GO:0009236">
    <property type="term" value="P:cobalamin biosynthetic process"/>
    <property type="evidence" value="ECO:0007669"/>
    <property type="project" value="UniProtKB-UniRule"/>
</dbReference>
<organism evidence="10 11">
    <name type="scientific">Fulvimarina pelagi HTCC2506</name>
    <dbReference type="NCBI Taxonomy" id="314231"/>
    <lineage>
        <taxon>Bacteria</taxon>
        <taxon>Pseudomonadati</taxon>
        <taxon>Pseudomonadota</taxon>
        <taxon>Alphaproteobacteria</taxon>
        <taxon>Hyphomicrobiales</taxon>
        <taxon>Aurantimonadaceae</taxon>
        <taxon>Fulvimarina</taxon>
    </lineage>
</organism>
<dbReference type="HOGENOM" id="CLU_054212_0_1_5"/>
<accession>Q0G4E5</accession>
<keyword evidence="6 9" id="KW-0812">Transmembrane</keyword>
<dbReference type="Proteomes" id="UP000004310">
    <property type="component" value="Unassembled WGS sequence"/>
</dbReference>
<evidence type="ECO:0000256" key="2">
    <source>
        <dbReference type="ARBA" id="ARBA00004953"/>
    </source>
</evidence>
<dbReference type="PANTHER" id="PTHR34308">
    <property type="entry name" value="COBALAMIN BIOSYNTHESIS PROTEIN CBIB"/>
    <property type="match status" value="1"/>
</dbReference>
<evidence type="ECO:0000256" key="8">
    <source>
        <dbReference type="ARBA" id="ARBA00023136"/>
    </source>
</evidence>
<comment type="function">
    <text evidence="9">Converts cobyric acid to cobinamide by the addition of aminopropanol on the F carboxylic group.</text>
</comment>
<evidence type="ECO:0000256" key="5">
    <source>
        <dbReference type="ARBA" id="ARBA00022573"/>
    </source>
</evidence>
<dbReference type="RefSeq" id="WP_007067911.1">
    <property type="nucleotide sequence ID" value="NZ_DS022272.1"/>
</dbReference>
<dbReference type="HAMAP" id="MF_00024">
    <property type="entry name" value="CobD_CbiB"/>
    <property type="match status" value="1"/>
</dbReference>
<evidence type="ECO:0000313" key="10">
    <source>
        <dbReference type="EMBL" id="EAU41536.1"/>
    </source>
</evidence>
<protein>
    <recommendedName>
        <fullName evidence="9">Cobalamin biosynthesis protein CobD</fullName>
    </recommendedName>
</protein>
<comment type="similarity">
    <text evidence="3 9">Belongs to the CobD/CbiB family.</text>
</comment>
<keyword evidence="7 9" id="KW-1133">Transmembrane helix</keyword>
<dbReference type="EMBL" id="AATP01000002">
    <property type="protein sequence ID" value="EAU41536.1"/>
    <property type="molecule type" value="Genomic_DNA"/>
</dbReference>
<dbReference type="InterPro" id="IPR004485">
    <property type="entry name" value="Cobalamin_biosynth_CobD/CbiB"/>
</dbReference>
<evidence type="ECO:0000256" key="9">
    <source>
        <dbReference type="HAMAP-Rule" id="MF_00024"/>
    </source>
</evidence>
<sequence>MATHFTLLFFATLLDRIVGDPETIWRHFPHPVVVFGRVIDYSDARLNDPSQKAETRRRNGLLFLVGLVVASTLTGLGLSALFDIFGPFGFVAEIALVSVFLAQKSLLDHVKAVATALAEGGLHAGRREVAKIVGRDVDLLDESGVSRAAIESLAENASDGIVAPFFWYLVLGLPGMLVYKAVNTADSMIGHINEKYSDFGRASAKFDDALNYVPARITAWLFLRVGVRDAVKRSERRGLVRRDAPLHRSPNAGWPETAAAVALDIALGGPRRYGALVVDAPYLNPDGRRDIERFDIEAALRLTRKLFDRLLWASAALAMLALILS</sequence>
<evidence type="ECO:0000256" key="1">
    <source>
        <dbReference type="ARBA" id="ARBA00004651"/>
    </source>
</evidence>
<evidence type="ECO:0000256" key="4">
    <source>
        <dbReference type="ARBA" id="ARBA00022475"/>
    </source>
</evidence>
<comment type="caution">
    <text evidence="9">Lacks conserved residue(s) required for the propagation of feature annotation.</text>
</comment>
<proteinExistence type="inferred from homology"/>
<comment type="caution">
    <text evidence="10">The sequence shown here is derived from an EMBL/GenBank/DDBJ whole genome shotgun (WGS) entry which is preliminary data.</text>
</comment>
<keyword evidence="5 9" id="KW-0169">Cobalamin biosynthesis</keyword>
<dbReference type="STRING" id="217511.GCA_001463845_02372"/>
<dbReference type="Pfam" id="PF03186">
    <property type="entry name" value="CobD_Cbib"/>
    <property type="match status" value="1"/>
</dbReference>
<gene>
    <name evidence="9" type="primary">cobD</name>
    <name evidence="10" type="ORF">FP2506_13924</name>
</gene>
<dbReference type="UniPathway" id="UPA00148"/>
<feature type="transmembrane region" description="Helical" evidence="9">
    <location>
        <begin position="60"/>
        <end position="78"/>
    </location>
</feature>
<evidence type="ECO:0000313" key="11">
    <source>
        <dbReference type="Proteomes" id="UP000004310"/>
    </source>
</evidence>
<comment type="pathway">
    <text evidence="2 9">Cofactor biosynthesis; adenosylcobalamin biosynthesis.</text>
</comment>
<dbReference type="GO" id="GO:0048472">
    <property type="term" value="F:threonine-phosphate decarboxylase activity"/>
    <property type="evidence" value="ECO:0007669"/>
    <property type="project" value="InterPro"/>
</dbReference>
<dbReference type="NCBIfam" id="TIGR00380">
    <property type="entry name" value="cobal_cbiB"/>
    <property type="match status" value="1"/>
</dbReference>
<evidence type="ECO:0000256" key="3">
    <source>
        <dbReference type="ARBA" id="ARBA00006263"/>
    </source>
</evidence>
<evidence type="ECO:0000256" key="7">
    <source>
        <dbReference type="ARBA" id="ARBA00022989"/>
    </source>
</evidence>
<name>Q0G4E5_9HYPH</name>
<evidence type="ECO:0000256" key="6">
    <source>
        <dbReference type="ARBA" id="ARBA00022692"/>
    </source>
</evidence>
<dbReference type="GO" id="GO:0015420">
    <property type="term" value="F:ABC-type vitamin B12 transporter activity"/>
    <property type="evidence" value="ECO:0007669"/>
    <property type="project" value="UniProtKB-UniRule"/>
</dbReference>
<keyword evidence="4 9" id="KW-1003">Cell membrane</keyword>
<reference evidence="10 11" key="1">
    <citation type="journal article" date="2010" name="J. Bacteriol.">
        <title>Genome sequence of Fulvimarina pelagi HTCC2506T, a Mn(II)-oxidizing alphaproteobacterium possessing an aerobic anoxygenic photosynthetic gene cluster and Xanthorhodopsin.</title>
        <authorList>
            <person name="Kang I."/>
            <person name="Oh H.M."/>
            <person name="Lim S.I."/>
            <person name="Ferriera S."/>
            <person name="Giovannoni S.J."/>
            <person name="Cho J.C."/>
        </authorList>
    </citation>
    <scope>NUCLEOTIDE SEQUENCE [LARGE SCALE GENOMIC DNA]</scope>
    <source>
        <strain evidence="10 11">HTCC2506</strain>
    </source>
</reference>
<dbReference type="eggNOG" id="COG1270">
    <property type="taxonomic scope" value="Bacteria"/>
</dbReference>